<feature type="transmembrane region" description="Helical" evidence="1">
    <location>
        <begin position="598"/>
        <end position="620"/>
    </location>
</feature>
<feature type="transmembrane region" description="Helical" evidence="1">
    <location>
        <begin position="466"/>
        <end position="488"/>
    </location>
</feature>
<keyword evidence="1" id="KW-0812">Transmembrane</keyword>
<evidence type="ECO:0000313" key="2">
    <source>
        <dbReference type="EMBL" id="AKU17307.1"/>
    </source>
</evidence>
<name>A0A0K1JKR9_9MICO</name>
<keyword evidence="1" id="KW-1133">Transmembrane helix</keyword>
<protein>
    <recommendedName>
        <fullName evidence="4">NACHT domain-containing protein</fullName>
    </recommendedName>
</protein>
<evidence type="ECO:0000256" key="1">
    <source>
        <dbReference type="SAM" id="Phobius"/>
    </source>
</evidence>
<reference evidence="2 3" key="1">
    <citation type="submission" date="2015-03" db="EMBL/GenBank/DDBJ databases">
        <title>Luteipulveratus halotolerans sp. nov., a novel actinobacterium (Dermacoccaceae) from Sarawak, Malaysia.</title>
        <authorList>
            <person name="Juboi H."/>
            <person name="Basik A."/>
            <person name="Shamsul S.S."/>
            <person name="Arnold P."/>
            <person name="Schmitt E.K."/>
            <person name="Sanglier J.-J."/>
            <person name="Yeo T."/>
        </authorList>
    </citation>
    <scope>NUCLEOTIDE SEQUENCE [LARGE SCALE GENOMIC DNA]</scope>
    <source>
        <strain evidence="2 3">MN07-A0370</strain>
    </source>
</reference>
<dbReference type="SUPFAM" id="SSF52540">
    <property type="entry name" value="P-loop containing nucleoside triphosphate hydrolases"/>
    <property type="match status" value="2"/>
</dbReference>
<dbReference type="Gene3D" id="3.40.50.300">
    <property type="entry name" value="P-loop containing nucleotide triphosphate hydrolases"/>
    <property type="match status" value="1"/>
</dbReference>
<organism evidence="2 3">
    <name type="scientific">Luteipulveratus mongoliensis</name>
    <dbReference type="NCBI Taxonomy" id="571913"/>
    <lineage>
        <taxon>Bacteria</taxon>
        <taxon>Bacillati</taxon>
        <taxon>Actinomycetota</taxon>
        <taxon>Actinomycetes</taxon>
        <taxon>Micrococcales</taxon>
        <taxon>Dermacoccaceae</taxon>
        <taxon>Luteipulveratus</taxon>
    </lineage>
</organism>
<feature type="transmembrane region" description="Helical" evidence="1">
    <location>
        <begin position="626"/>
        <end position="648"/>
    </location>
</feature>
<dbReference type="AlphaFoldDB" id="A0A0K1JKR9"/>
<accession>A0A0K1JKR9</accession>
<gene>
    <name evidence="2" type="ORF">VV02_18035</name>
</gene>
<dbReference type="KEGG" id="lmoi:VV02_18035"/>
<feature type="transmembrane region" description="Helical" evidence="1">
    <location>
        <begin position="53"/>
        <end position="73"/>
    </location>
</feature>
<dbReference type="Proteomes" id="UP000066480">
    <property type="component" value="Chromosome"/>
</dbReference>
<evidence type="ECO:0000313" key="3">
    <source>
        <dbReference type="Proteomes" id="UP000066480"/>
    </source>
</evidence>
<feature type="transmembrane region" description="Helical" evidence="1">
    <location>
        <begin position="563"/>
        <end position="586"/>
    </location>
</feature>
<feature type="transmembrane region" description="Helical" evidence="1">
    <location>
        <begin position="21"/>
        <end position="41"/>
    </location>
</feature>
<dbReference type="EMBL" id="CP011112">
    <property type="protein sequence ID" value="AKU17307.1"/>
    <property type="molecule type" value="Genomic_DNA"/>
</dbReference>
<dbReference type="STRING" id="571913.VV02_18035"/>
<evidence type="ECO:0008006" key="4">
    <source>
        <dbReference type="Google" id="ProtNLM"/>
    </source>
</evidence>
<dbReference type="InterPro" id="IPR027417">
    <property type="entry name" value="P-loop_NTPase"/>
</dbReference>
<feature type="transmembrane region" description="Helical" evidence="1">
    <location>
        <begin position="536"/>
        <end position="557"/>
    </location>
</feature>
<keyword evidence="3" id="KW-1185">Reference proteome</keyword>
<sequence>MEQQNPPPSTSSQPTRQQRTLTRFLSSLLTLLILPAAFFFLPVHSLEAWREQNWLLALGIFALIAGLVVWVLVKDARDDAAPDMVLPAIDQAAADLAKAVSDEWKNEVGSRDLSKLLPVTLRPTTRSLIRSGPSVGEQEVLLRTTEDAMEAYLAIPSRRCVILGEPGTGKTTTAVLLTRQLLESWKPELQGKQVKAVPVFVSLADWKPLSSEGAEATGLLDWMSSKLSDQYRFLNDKRYGDNVAMELIRTGRVRPVLDGLDEIGIPDDPAGTKALQAEALSQISEAADAYWSQPAEDPAGLVLTCRVRDLEATMGAGGVRGEIEDARVVEVQTLDLKEAKAFIMKGATGVQRAHWDTWLDTVTHGEPVAEAFSRPLFVSLARGYRLGNGAPDDLQQCRDVRSVERKLLTHLVESAYAKRPGGAADRWGSTKAERWLGFVAKEMNVRGLRAFTWWDLPSLLGRAHSLLAGLIGFLLIAPAVAMGIAIVFSDALGTAQAVVLAGVIGLVVGSTFGWLSMHTVPPPAEMHFGKSGRARSIAVSGLLVGALGAAAGMVAGGPTLEHAIMGLMLAAPIAIAYAGATIDASVRVAGSGRLMHNDIVVALVFTLAYGVPIALVTATVAHRPVLGIVFGLWAGLAGGLTYGLPWLVTLRPERVGVIAVAHLVVAQLISRGRLPWQVIPFLEEACNRGVLQRVGPAYEFRHADLQEVLADRAK</sequence>
<keyword evidence="1" id="KW-0472">Membrane</keyword>
<feature type="transmembrane region" description="Helical" evidence="1">
    <location>
        <begin position="494"/>
        <end position="515"/>
    </location>
</feature>
<dbReference type="RefSeq" id="WP_052593712.1">
    <property type="nucleotide sequence ID" value="NZ_CP011112.1"/>
</dbReference>
<proteinExistence type="predicted"/>
<dbReference type="OrthoDB" id="414967at2"/>